<organism evidence="2 3">
    <name type="scientific">Candidatus Rhodobacter oscarellae</name>
    <dbReference type="NCBI Taxonomy" id="1675527"/>
    <lineage>
        <taxon>Bacteria</taxon>
        <taxon>Pseudomonadati</taxon>
        <taxon>Pseudomonadota</taxon>
        <taxon>Alphaproteobacteria</taxon>
        <taxon>Rhodobacterales</taxon>
        <taxon>Rhodobacter group</taxon>
        <taxon>Rhodobacter</taxon>
    </lineage>
</organism>
<keyword evidence="1" id="KW-0574">Periplasm</keyword>
<gene>
    <name evidence="1" type="primary">cpoB</name>
    <name evidence="2" type="ORF">AIOL_004462</name>
</gene>
<sequence length="275" mass="28798" precursor="true">MRWYVPALLALSLTAPVTAVAQDETLADIRQELSALFVQIQSLRRELSTTGGVSLAVGGDTLQRIDLIEGALQRLTARTEELQFRIDRVVKDGTNRVGDLEFRLCELEPGCDIATLRDTPTLGGDAAVPSTADSTTALATVTGDTTEFAVGEQADFEAGLSALDEGDFTTAVTLLTDVVDNYPGGALTPEANFFRGEALTGLGDTPNAARAYLASFSGAPNGRMAADALVGLGTSLGQLGQQEEACVTLAEVASRFPGSLRVVDAEAERARLGCS</sequence>
<dbReference type="HAMAP" id="MF_02066">
    <property type="entry name" value="CpoB"/>
    <property type="match status" value="1"/>
</dbReference>
<dbReference type="Gene3D" id="1.25.40.10">
    <property type="entry name" value="Tetratricopeptide repeat domain"/>
    <property type="match status" value="1"/>
</dbReference>
<dbReference type="STRING" id="1675527.AIOL_004462"/>
<dbReference type="Pfam" id="PF13174">
    <property type="entry name" value="TPR_6"/>
    <property type="match status" value="1"/>
</dbReference>
<comment type="function">
    <text evidence="1">Mediates coordination of peptidoglycan synthesis and outer membrane constriction during cell division.</text>
</comment>
<dbReference type="GO" id="GO:0030288">
    <property type="term" value="C:outer membrane-bounded periplasmic space"/>
    <property type="evidence" value="ECO:0007669"/>
    <property type="project" value="UniProtKB-UniRule"/>
</dbReference>
<dbReference type="Proteomes" id="UP000037178">
    <property type="component" value="Unassembled WGS sequence"/>
</dbReference>
<feature type="signal peptide" evidence="1">
    <location>
        <begin position="1"/>
        <end position="21"/>
    </location>
</feature>
<evidence type="ECO:0000313" key="2">
    <source>
        <dbReference type="EMBL" id="KMW59480.1"/>
    </source>
</evidence>
<keyword evidence="1" id="KW-0732">Signal</keyword>
<proteinExistence type="inferred from homology"/>
<comment type="similarity">
    <text evidence="1">Belongs to the CpoB family.</text>
</comment>
<dbReference type="OrthoDB" id="9763909at2"/>
<evidence type="ECO:0000256" key="1">
    <source>
        <dbReference type="HAMAP-Rule" id="MF_02066"/>
    </source>
</evidence>
<keyword evidence="1" id="KW-0132">Cell division</keyword>
<dbReference type="GO" id="GO:0043093">
    <property type="term" value="P:FtsZ-dependent cytokinesis"/>
    <property type="evidence" value="ECO:0007669"/>
    <property type="project" value="UniProtKB-UniRule"/>
</dbReference>
<dbReference type="Pfam" id="PF13432">
    <property type="entry name" value="TPR_16"/>
    <property type="match status" value="1"/>
</dbReference>
<dbReference type="RefSeq" id="WP_049645613.1">
    <property type="nucleotide sequence ID" value="NZ_LFTY01000002.1"/>
</dbReference>
<feature type="chain" id="PRO_5009984076" description="Cell division coordinator CpoB" evidence="1">
    <location>
        <begin position="22"/>
        <end position="275"/>
    </location>
</feature>
<dbReference type="AlphaFoldDB" id="A0A0J9E9L8"/>
<dbReference type="InterPro" id="IPR014162">
    <property type="entry name" value="CpoB_C"/>
</dbReference>
<dbReference type="NCBIfam" id="TIGR02795">
    <property type="entry name" value="tol_pal_ybgF"/>
    <property type="match status" value="1"/>
</dbReference>
<dbReference type="PATRIC" id="fig|1675527.3.peg.4666"/>
<dbReference type="SUPFAM" id="SSF48452">
    <property type="entry name" value="TPR-like"/>
    <property type="match status" value="1"/>
</dbReference>
<comment type="caution">
    <text evidence="2">The sequence shown here is derived from an EMBL/GenBank/DDBJ whole genome shotgun (WGS) entry which is preliminary data.</text>
</comment>
<name>A0A0J9E9L8_9RHOB</name>
<accession>A0A0J9E9L8</accession>
<keyword evidence="3" id="KW-1185">Reference proteome</keyword>
<comment type="subcellular location">
    <subcellularLocation>
        <location evidence="1">Periplasm</location>
    </subcellularLocation>
</comment>
<reference evidence="2 3" key="1">
    <citation type="submission" date="2015-06" db="EMBL/GenBank/DDBJ databases">
        <title>Draft genome sequence of an Alphaproteobacteria species associated to the Mediterranean sponge Oscarella lobularis.</title>
        <authorList>
            <person name="Jourda C."/>
            <person name="Santini S."/>
            <person name="Claverie J.-M."/>
        </authorList>
    </citation>
    <scope>NUCLEOTIDE SEQUENCE [LARGE SCALE GENOMIC DNA]</scope>
    <source>
        <strain evidence="2">IGS</strain>
    </source>
</reference>
<dbReference type="EMBL" id="LFTY01000002">
    <property type="protein sequence ID" value="KMW59480.1"/>
    <property type="molecule type" value="Genomic_DNA"/>
</dbReference>
<dbReference type="InterPro" id="IPR034706">
    <property type="entry name" value="CpoB"/>
</dbReference>
<evidence type="ECO:0000313" key="3">
    <source>
        <dbReference type="Proteomes" id="UP000037178"/>
    </source>
</evidence>
<dbReference type="InterPro" id="IPR019734">
    <property type="entry name" value="TPR_rpt"/>
</dbReference>
<keyword evidence="1" id="KW-0131">Cell cycle</keyword>
<dbReference type="InterPro" id="IPR011990">
    <property type="entry name" value="TPR-like_helical_dom_sf"/>
</dbReference>
<protein>
    <recommendedName>
        <fullName evidence="1">Cell division coordinator CpoB</fullName>
    </recommendedName>
</protein>